<dbReference type="EMBL" id="CAJNOR010003342">
    <property type="protein sequence ID" value="CAF1404142.1"/>
    <property type="molecule type" value="Genomic_DNA"/>
</dbReference>
<dbReference type="PANTHER" id="PTHR24412:SF441">
    <property type="entry name" value="KELCH-LIKE PROTEIN 28"/>
    <property type="match status" value="1"/>
</dbReference>
<keyword evidence="1" id="KW-0880">Kelch repeat</keyword>
<gene>
    <name evidence="4" type="ORF">EDS130_LOCUS36750</name>
    <name evidence="3" type="ORF">XAT740_LOCUS34313</name>
</gene>
<accession>A0A815LWF4</accession>
<keyword evidence="5" id="KW-1185">Reference proteome</keyword>
<protein>
    <submittedName>
        <fullName evidence="4">Uncharacterized protein</fullName>
    </submittedName>
</protein>
<dbReference type="EMBL" id="CAJNOJ010000347">
    <property type="protein sequence ID" value="CAF1411325.1"/>
    <property type="molecule type" value="Genomic_DNA"/>
</dbReference>
<evidence type="ECO:0000313" key="5">
    <source>
        <dbReference type="Proteomes" id="UP000663828"/>
    </source>
</evidence>
<name>A0A815LWF4_ADIRI</name>
<dbReference type="AlphaFoldDB" id="A0A815LWF4"/>
<dbReference type="OrthoDB" id="10059915at2759"/>
<dbReference type="InterPro" id="IPR015915">
    <property type="entry name" value="Kelch-typ_b-propeller"/>
</dbReference>
<dbReference type="SUPFAM" id="SSF117281">
    <property type="entry name" value="Kelch motif"/>
    <property type="match status" value="2"/>
</dbReference>
<dbReference type="InterPro" id="IPR037293">
    <property type="entry name" value="Gal_Oxidase_central_sf"/>
</dbReference>
<dbReference type="Proteomes" id="UP000663852">
    <property type="component" value="Unassembled WGS sequence"/>
</dbReference>
<reference evidence="4" key="1">
    <citation type="submission" date="2021-02" db="EMBL/GenBank/DDBJ databases">
        <authorList>
            <person name="Nowell W R."/>
        </authorList>
    </citation>
    <scope>NUCLEOTIDE SEQUENCE</scope>
</reference>
<keyword evidence="2" id="KW-0677">Repeat</keyword>
<evidence type="ECO:0000313" key="4">
    <source>
        <dbReference type="EMBL" id="CAF1411325.1"/>
    </source>
</evidence>
<evidence type="ECO:0000256" key="1">
    <source>
        <dbReference type="ARBA" id="ARBA00022441"/>
    </source>
</evidence>
<dbReference type="InterPro" id="IPR006652">
    <property type="entry name" value="Kelch_1"/>
</dbReference>
<comment type="caution">
    <text evidence="4">The sequence shown here is derived from an EMBL/GenBank/DDBJ whole genome shotgun (WGS) entry which is preliminary data.</text>
</comment>
<dbReference type="Gene3D" id="2.120.10.80">
    <property type="entry name" value="Kelch-type beta propeller"/>
    <property type="match status" value="1"/>
</dbReference>
<dbReference type="PANTHER" id="PTHR24412">
    <property type="entry name" value="KELCH PROTEIN"/>
    <property type="match status" value="1"/>
</dbReference>
<proteinExistence type="predicted"/>
<evidence type="ECO:0000313" key="6">
    <source>
        <dbReference type="Proteomes" id="UP000663852"/>
    </source>
</evidence>
<evidence type="ECO:0000256" key="2">
    <source>
        <dbReference type="ARBA" id="ARBA00022737"/>
    </source>
</evidence>
<dbReference type="Proteomes" id="UP000663828">
    <property type="component" value="Unassembled WGS sequence"/>
</dbReference>
<dbReference type="Gene3D" id="2.130.10.80">
    <property type="entry name" value="Galactose oxidase/kelch, beta-propeller"/>
    <property type="match status" value="2"/>
</dbReference>
<dbReference type="SMART" id="SM00612">
    <property type="entry name" value="Kelch"/>
    <property type="match status" value="4"/>
</dbReference>
<organism evidence="4 6">
    <name type="scientific">Adineta ricciae</name>
    <name type="common">Rotifer</name>
    <dbReference type="NCBI Taxonomy" id="249248"/>
    <lineage>
        <taxon>Eukaryota</taxon>
        <taxon>Metazoa</taxon>
        <taxon>Spiralia</taxon>
        <taxon>Gnathifera</taxon>
        <taxon>Rotifera</taxon>
        <taxon>Eurotatoria</taxon>
        <taxon>Bdelloidea</taxon>
        <taxon>Adinetida</taxon>
        <taxon>Adinetidae</taxon>
        <taxon>Adineta</taxon>
    </lineage>
</organism>
<sequence>MNYSIINCVQDGRLCSYYTNFSSIYAFLASNNASVYLFQPPPAPSTPTQILSTLSSTTTSIVASTKTVLTTVPTAEVTVTAAQTAGVPMTTVPTVEVTVTSVQMVEVPMTTVQTTEMLITTARTVEVPVTTVPTTKTIVTSVASTSSYSTKSITTQTLPSNVWISTRNMTVARIYHTSTYIPETKNVLITGGTGLMSMEIFIYSNKSFRKTIDMTQTRMAHTADRLVMNVILISGNTTADLYDPIREVINKTISLSARRFYFPSMPIKINKTTNVLLCGGVTNETGTTYLSTVDIYNNESESFNLTKMSSARYYHTLTAIPNGNIIIAGGSSVKPTILNTMEMYNSSSNSFVNLTTRMSSLRYYHTATYIPSIQSILFAGGSSTTSNSLNTFELFNVTTMKFVLNGTMLTTRTAHTATLLNNGQVLLVGSDSATKTAEIFDPTTFTCRWAANMSVARGYHTATLLGDSGQVLICGGKGSSGTLNSCEIYYS</sequence>
<evidence type="ECO:0000313" key="3">
    <source>
        <dbReference type="EMBL" id="CAF1404142.1"/>
    </source>
</evidence>